<protein>
    <recommendedName>
        <fullName evidence="5">Sushi domain-containing protein</fullName>
    </recommendedName>
</protein>
<accession>A0A9D4CVU0</accession>
<dbReference type="SUPFAM" id="SSF57535">
    <property type="entry name" value="Complement control module/SCR domain"/>
    <property type="match status" value="2"/>
</dbReference>
<evidence type="ECO:0000256" key="2">
    <source>
        <dbReference type="ARBA" id="ARBA00022737"/>
    </source>
</evidence>
<keyword evidence="7" id="KW-1185">Reference proteome</keyword>
<dbReference type="InterPro" id="IPR035976">
    <property type="entry name" value="Sushi/SCR/CCP_sf"/>
</dbReference>
<dbReference type="Gene3D" id="2.10.70.10">
    <property type="entry name" value="Complement Module, domain 1"/>
    <property type="match status" value="2"/>
</dbReference>
<evidence type="ECO:0000259" key="5">
    <source>
        <dbReference type="Pfam" id="PF00084"/>
    </source>
</evidence>
<keyword evidence="1" id="KW-0768">Sushi</keyword>
<dbReference type="AlphaFoldDB" id="A0A9D4CVU0"/>
<comment type="caution">
    <text evidence="6">The sequence shown here is derived from an EMBL/GenBank/DDBJ whole genome shotgun (WGS) entry which is preliminary data.</text>
</comment>
<evidence type="ECO:0000313" key="6">
    <source>
        <dbReference type="EMBL" id="KAH3731226.1"/>
    </source>
</evidence>
<evidence type="ECO:0000313" key="7">
    <source>
        <dbReference type="Proteomes" id="UP000828390"/>
    </source>
</evidence>
<evidence type="ECO:0000256" key="4">
    <source>
        <dbReference type="ARBA" id="ARBA00023180"/>
    </source>
</evidence>
<evidence type="ECO:0000256" key="3">
    <source>
        <dbReference type="ARBA" id="ARBA00023157"/>
    </source>
</evidence>
<feature type="domain" description="Sushi" evidence="5">
    <location>
        <begin position="43"/>
        <end position="87"/>
    </location>
</feature>
<feature type="non-terminal residue" evidence="6">
    <location>
        <position position="1"/>
    </location>
</feature>
<dbReference type="PANTHER" id="PTHR19325">
    <property type="entry name" value="COMPLEMENT COMPONENT-RELATED SUSHI DOMAIN-CONTAINING"/>
    <property type="match status" value="1"/>
</dbReference>
<dbReference type="Proteomes" id="UP000828390">
    <property type="component" value="Unassembled WGS sequence"/>
</dbReference>
<reference evidence="6" key="2">
    <citation type="submission" date="2020-11" db="EMBL/GenBank/DDBJ databases">
        <authorList>
            <person name="McCartney M.A."/>
            <person name="Auch B."/>
            <person name="Kono T."/>
            <person name="Mallez S."/>
            <person name="Becker A."/>
            <person name="Gohl D.M."/>
            <person name="Silverstein K.A.T."/>
            <person name="Koren S."/>
            <person name="Bechman K.B."/>
            <person name="Herman A."/>
            <person name="Abrahante J.E."/>
            <person name="Garbe J."/>
        </authorList>
    </citation>
    <scope>NUCLEOTIDE SEQUENCE</scope>
    <source>
        <strain evidence="6">Duluth1</strain>
        <tissue evidence="6">Whole animal</tissue>
    </source>
</reference>
<reference evidence="6" key="1">
    <citation type="journal article" date="2019" name="bioRxiv">
        <title>The Genome of the Zebra Mussel, Dreissena polymorpha: A Resource for Invasive Species Research.</title>
        <authorList>
            <person name="McCartney M.A."/>
            <person name="Auch B."/>
            <person name="Kono T."/>
            <person name="Mallez S."/>
            <person name="Zhang Y."/>
            <person name="Obille A."/>
            <person name="Becker A."/>
            <person name="Abrahante J.E."/>
            <person name="Garbe J."/>
            <person name="Badalamenti J.P."/>
            <person name="Herman A."/>
            <person name="Mangelson H."/>
            <person name="Liachko I."/>
            <person name="Sullivan S."/>
            <person name="Sone E.D."/>
            <person name="Koren S."/>
            <person name="Silverstein K.A.T."/>
            <person name="Beckman K.B."/>
            <person name="Gohl D.M."/>
        </authorList>
    </citation>
    <scope>NUCLEOTIDE SEQUENCE</scope>
    <source>
        <strain evidence="6">Duluth1</strain>
        <tissue evidence="6">Whole animal</tissue>
    </source>
</reference>
<keyword evidence="4" id="KW-0325">Glycoprotein</keyword>
<keyword evidence="2" id="KW-0677">Repeat</keyword>
<dbReference type="PANTHER" id="PTHR19325:SF575">
    <property type="entry name" value="LOCOMOTION-RELATED PROTEIN HIKARU GENKI"/>
    <property type="match status" value="1"/>
</dbReference>
<evidence type="ECO:0000256" key="1">
    <source>
        <dbReference type="ARBA" id="ARBA00022659"/>
    </source>
</evidence>
<sequence>MRHSLAWRMEHGPEMKYAKDLEMCILENTTADRHWHANVTTMQTVGERLTLACDNDYWLPNSTAGHPVTEQHITCESSGNWSKAEICIVIATVSCTGGYRITNGTGNSDIVRHATCEATGRWNSTYTCEPKVCILENTTADRHWHANVTTMQTVGERLTLACDNDYWLPNSTAGHPVTEQHITCESSGNWSKAEICIVIATVSCTGGYRITNGTGNSDIVRHATCEATGRWNSTYTCEPK</sequence>
<dbReference type="InterPro" id="IPR050350">
    <property type="entry name" value="Compl-Cell_Adhes-Reg"/>
</dbReference>
<feature type="domain" description="Sushi" evidence="5">
    <location>
        <begin position="152"/>
        <end position="196"/>
    </location>
</feature>
<gene>
    <name evidence="6" type="ORF">DPMN_057234</name>
</gene>
<proteinExistence type="predicted"/>
<dbReference type="EMBL" id="JAIWYP010000012">
    <property type="protein sequence ID" value="KAH3731226.1"/>
    <property type="molecule type" value="Genomic_DNA"/>
</dbReference>
<name>A0A9D4CVU0_DREPO</name>
<organism evidence="6 7">
    <name type="scientific">Dreissena polymorpha</name>
    <name type="common">Zebra mussel</name>
    <name type="synonym">Mytilus polymorpha</name>
    <dbReference type="NCBI Taxonomy" id="45954"/>
    <lineage>
        <taxon>Eukaryota</taxon>
        <taxon>Metazoa</taxon>
        <taxon>Spiralia</taxon>
        <taxon>Lophotrochozoa</taxon>
        <taxon>Mollusca</taxon>
        <taxon>Bivalvia</taxon>
        <taxon>Autobranchia</taxon>
        <taxon>Heteroconchia</taxon>
        <taxon>Euheterodonta</taxon>
        <taxon>Imparidentia</taxon>
        <taxon>Neoheterodontei</taxon>
        <taxon>Myida</taxon>
        <taxon>Dreissenoidea</taxon>
        <taxon>Dreissenidae</taxon>
        <taxon>Dreissena</taxon>
    </lineage>
</organism>
<dbReference type="Pfam" id="PF00084">
    <property type="entry name" value="Sushi"/>
    <property type="match status" value="2"/>
</dbReference>
<keyword evidence="3" id="KW-1015">Disulfide bond</keyword>
<dbReference type="InterPro" id="IPR000436">
    <property type="entry name" value="Sushi_SCR_CCP_dom"/>
</dbReference>